<organism evidence="2">
    <name type="scientific">Prunus dulcis</name>
    <name type="common">Almond</name>
    <name type="synonym">Amygdalus dulcis</name>
    <dbReference type="NCBI Taxonomy" id="3755"/>
    <lineage>
        <taxon>Eukaryota</taxon>
        <taxon>Viridiplantae</taxon>
        <taxon>Streptophyta</taxon>
        <taxon>Embryophyta</taxon>
        <taxon>Tracheophyta</taxon>
        <taxon>Spermatophyta</taxon>
        <taxon>Magnoliopsida</taxon>
        <taxon>eudicotyledons</taxon>
        <taxon>Gunneridae</taxon>
        <taxon>Pentapetalae</taxon>
        <taxon>rosids</taxon>
        <taxon>fabids</taxon>
        <taxon>Rosales</taxon>
        <taxon>Rosaceae</taxon>
        <taxon>Amygdaloideae</taxon>
        <taxon>Amygdaleae</taxon>
        <taxon>Prunus</taxon>
    </lineage>
</organism>
<name>A0A4Y1RXQ9_PRUDU</name>
<feature type="region of interest" description="Disordered" evidence="1">
    <location>
        <begin position="1"/>
        <end position="32"/>
    </location>
</feature>
<protein>
    <submittedName>
        <fullName evidence="2">Uncharacterized protein</fullName>
    </submittedName>
</protein>
<evidence type="ECO:0000256" key="1">
    <source>
        <dbReference type="SAM" id="MobiDB-lite"/>
    </source>
</evidence>
<accession>A0A4Y1RXQ9</accession>
<reference evidence="2" key="1">
    <citation type="journal article" date="2019" name="Science">
        <title>Mutation of a bHLH transcription factor allowed almond domestication.</title>
        <authorList>
            <person name="Sanchez-Perez R."/>
            <person name="Pavan S."/>
            <person name="Mazzeo R."/>
            <person name="Moldovan C."/>
            <person name="Aiese Cigliano R."/>
            <person name="Del Cueto J."/>
            <person name="Ricciardi F."/>
            <person name="Lotti C."/>
            <person name="Ricciardi L."/>
            <person name="Dicenta F."/>
            <person name="Lopez-Marques R.L."/>
            <person name="Lindberg Moller B."/>
        </authorList>
    </citation>
    <scope>NUCLEOTIDE SEQUENCE</scope>
</reference>
<proteinExistence type="predicted"/>
<dbReference type="AlphaFoldDB" id="A0A4Y1RXQ9"/>
<evidence type="ECO:0000313" key="2">
    <source>
        <dbReference type="EMBL" id="BBH09190.1"/>
    </source>
</evidence>
<dbReference type="EMBL" id="AP019304">
    <property type="protein sequence ID" value="BBH09190.1"/>
    <property type="molecule type" value="Genomic_DNA"/>
</dbReference>
<gene>
    <name evidence="2" type="ORF">Prudu_021618</name>
</gene>
<sequence length="71" mass="8402">MHAPGVQLTLRRDLRRVQPARTSSRRRRKETTRAIILATAPPPKRRTRGRLWVWSNTGRLCRIFGRSRKKI</sequence>